<protein>
    <recommendedName>
        <fullName evidence="8">Peptidoglycan-associated lipoprotein</fullName>
        <shortName evidence="8">PAL</shortName>
    </recommendedName>
</protein>
<comment type="similarity">
    <text evidence="8">Belongs to the Pal lipoprotein family.</text>
</comment>
<reference evidence="12" key="1">
    <citation type="submission" date="2017-02" db="EMBL/GenBank/DDBJ databases">
        <title>Delving into the versatile metabolic prowess of the omnipresent phylum Bacteroidetes.</title>
        <authorList>
            <person name="Nobu M.K."/>
            <person name="Mei R."/>
            <person name="Narihiro T."/>
            <person name="Kuroda K."/>
            <person name="Liu W.-T."/>
        </authorList>
    </citation>
    <scope>NUCLEOTIDE SEQUENCE</scope>
    <source>
        <strain evidence="12">ADurb.Bin417</strain>
    </source>
</reference>
<evidence type="ECO:0000256" key="9">
    <source>
        <dbReference type="SAM" id="MobiDB-lite"/>
    </source>
</evidence>
<dbReference type="InterPro" id="IPR050330">
    <property type="entry name" value="Bact_OuterMem_StrucFunc"/>
</dbReference>
<dbReference type="PANTHER" id="PTHR30329">
    <property type="entry name" value="STATOR ELEMENT OF FLAGELLAR MOTOR COMPLEX"/>
    <property type="match status" value="1"/>
</dbReference>
<dbReference type="Pfam" id="PF00691">
    <property type="entry name" value="OmpA"/>
    <property type="match status" value="1"/>
</dbReference>
<dbReference type="Gene3D" id="3.30.1330.60">
    <property type="entry name" value="OmpA-like domain"/>
    <property type="match status" value="1"/>
</dbReference>
<evidence type="ECO:0000259" key="11">
    <source>
        <dbReference type="PROSITE" id="PS51123"/>
    </source>
</evidence>
<evidence type="ECO:0000313" key="12">
    <source>
        <dbReference type="EMBL" id="OPZ90973.1"/>
    </source>
</evidence>
<dbReference type="Proteomes" id="UP000485484">
    <property type="component" value="Unassembled WGS sequence"/>
</dbReference>
<keyword evidence="6 8" id="KW-0449">Lipoprotein</keyword>
<dbReference type="GO" id="GO:0051301">
    <property type="term" value="P:cell division"/>
    <property type="evidence" value="ECO:0007669"/>
    <property type="project" value="UniProtKB-KW"/>
</dbReference>
<dbReference type="PROSITE" id="PS51257">
    <property type="entry name" value="PROKAR_LIPOPROTEIN"/>
    <property type="match status" value="1"/>
</dbReference>
<evidence type="ECO:0000256" key="4">
    <source>
        <dbReference type="ARBA" id="ARBA00023139"/>
    </source>
</evidence>
<dbReference type="PROSITE" id="PS51123">
    <property type="entry name" value="OMPA_2"/>
    <property type="match status" value="1"/>
</dbReference>
<feature type="compositionally biased region" description="Polar residues" evidence="9">
    <location>
        <begin position="30"/>
        <end position="39"/>
    </location>
</feature>
<feature type="signal peptide" evidence="10">
    <location>
        <begin position="1"/>
        <end position="23"/>
    </location>
</feature>
<comment type="subcellular location">
    <subcellularLocation>
        <location evidence="8">Cell outer membrane</location>
        <topology evidence="8">Lipid-anchor</topology>
    </subcellularLocation>
</comment>
<evidence type="ECO:0000256" key="8">
    <source>
        <dbReference type="HAMAP-Rule" id="MF_02204"/>
    </source>
</evidence>
<dbReference type="CDD" id="cd07185">
    <property type="entry name" value="OmpA_C-like"/>
    <property type="match status" value="1"/>
</dbReference>
<keyword evidence="7" id="KW-0131">Cell cycle</keyword>
<keyword evidence="3 8" id="KW-0472">Membrane</keyword>
<dbReference type="PANTHER" id="PTHR30329:SF21">
    <property type="entry name" value="LIPOPROTEIN YIAD-RELATED"/>
    <property type="match status" value="1"/>
</dbReference>
<feature type="domain" description="OmpA-like" evidence="11">
    <location>
        <begin position="89"/>
        <end position="204"/>
    </location>
</feature>
<dbReference type="InterPro" id="IPR006664">
    <property type="entry name" value="OMP_bac"/>
</dbReference>
<proteinExistence type="inferred from homology"/>
<sequence>MRKWMMVLGMVVLAGILAGCACKVPSQKQITSVPPSTGTEVKPAAPGTPSTPVVPEVGRATPQEERIAMAGGDIPLKSPTVPENARPPRTEIEKQVFQIIHFDFDKSDIRPDAQKILEGVADYLKKNPSVKIVVEGHCDEAGTEEYNLALGERRALAARRYLVTLGIAPDRVTTLSFGESWPFDPEHNEKAWALNRRGEFKIVE</sequence>
<evidence type="ECO:0000256" key="5">
    <source>
        <dbReference type="ARBA" id="ARBA00023237"/>
    </source>
</evidence>
<dbReference type="InterPro" id="IPR014169">
    <property type="entry name" value="Pal_lipo_C"/>
</dbReference>
<keyword evidence="5 8" id="KW-0998">Cell outer membrane</keyword>
<dbReference type="HAMAP" id="MF_02204">
    <property type="entry name" value="Pal"/>
    <property type="match status" value="1"/>
</dbReference>
<keyword evidence="1" id="KW-0132">Cell division</keyword>
<accession>A0A1V5MCJ8</accession>
<name>A0A1V5MCJ8_UNCT6</name>
<evidence type="ECO:0000256" key="1">
    <source>
        <dbReference type="ARBA" id="ARBA00022618"/>
    </source>
</evidence>
<evidence type="ECO:0000256" key="6">
    <source>
        <dbReference type="ARBA" id="ARBA00023288"/>
    </source>
</evidence>
<dbReference type="GO" id="GO:0009279">
    <property type="term" value="C:cell outer membrane"/>
    <property type="evidence" value="ECO:0007669"/>
    <property type="project" value="UniProtKB-SubCell"/>
</dbReference>
<dbReference type="PRINTS" id="PR01021">
    <property type="entry name" value="OMPADOMAIN"/>
</dbReference>
<feature type="chain" id="PRO_5012641278" description="Peptidoglycan-associated lipoprotein" evidence="10">
    <location>
        <begin position="24"/>
        <end position="204"/>
    </location>
</feature>
<dbReference type="EMBL" id="MWAK01000214">
    <property type="protein sequence ID" value="OPZ90973.1"/>
    <property type="molecule type" value="Genomic_DNA"/>
</dbReference>
<evidence type="ECO:0000256" key="10">
    <source>
        <dbReference type="SAM" id="SignalP"/>
    </source>
</evidence>
<organism evidence="12">
    <name type="scientific">candidate division TA06 bacterium ADurb.Bin417</name>
    <dbReference type="NCBI Taxonomy" id="1852828"/>
    <lineage>
        <taxon>Bacteria</taxon>
        <taxon>Bacteria division TA06</taxon>
    </lineage>
</organism>
<dbReference type="AlphaFoldDB" id="A0A1V5MCJ8"/>
<gene>
    <name evidence="12" type="primary">pal_2</name>
    <name evidence="8" type="synonym">pal</name>
    <name evidence="12" type="ORF">BWY73_01208</name>
</gene>
<dbReference type="InterPro" id="IPR039001">
    <property type="entry name" value="Pal"/>
</dbReference>
<keyword evidence="4 8" id="KW-0564">Palmitate</keyword>
<comment type="caution">
    <text evidence="12">The sequence shown here is derived from an EMBL/GenBank/DDBJ whole genome shotgun (WGS) entry which is preliminary data.</text>
</comment>
<dbReference type="NCBIfam" id="TIGR02802">
    <property type="entry name" value="Pal_lipo"/>
    <property type="match status" value="1"/>
</dbReference>
<dbReference type="InterPro" id="IPR006665">
    <property type="entry name" value="OmpA-like"/>
</dbReference>
<keyword evidence="2 8" id="KW-0732">Signal</keyword>
<evidence type="ECO:0000256" key="7">
    <source>
        <dbReference type="ARBA" id="ARBA00023306"/>
    </source>
</evidence>
<feature type="region of interest" description="Disordered" evidence="9">
    <location>
        <begin position="30"/>
        <end position="52"/>
    </location>
</feature>
<evidence type="ECO:0000256" key="2">
    <source>
        <dbReference type="ARBA" id="ARBA00022729"/>
    </source>
</evidence>
<dbReference type="InterPro" id="IPR036737">
    <property type="entry name" value="OmpA-like_sf"/>
</dbReference>
<evidence type="ECO:0000256" key="3">
    <source>
        <dbReference type="ARBA" id="ARBA00023136"/>
    </source>
</evidence>
<dbReference type="SUPFAM" id="SSF103088">
    <property type="entry name" value="OmpA-like"/>
    <property type="match status" value="1"/>
</dbReference>